<keyword evidence="1" id="KW-0812">Transmembrane</keyword>
<organism evidence="2 3">
    <name type="scientific">Ambispora leptoticha</name>
    <dbReference type="NCBI Taxonomy" id="144679"/>
    <lineage>
        <taxon>Eukaryota</taxon>
        <taxon>Fungi</taxon>
        <taxon>Fungi incertae sedis</taxon>
        <taxon>Mucoromycota</taxon>
        <taxon>Glomeromycotina</taxon>
        <taxon>Glomeromycetes</taxon>
        <taxon>Archaeosporales</taxon>
        <taxon>Ambisporaceae</taxon>
        <taxon>Ambispora</taxon>
    </lineage>
</organism>
<name>A0A9N9CJT2_9GLOM</name>
<dbReference type="EMBL" id="CAJVPS010004604">
    <property type="protein sequence ID" value="CAG8605837.1"/>
    <property type="molecule type" value="Genomic_DNA"/>
</dbReference>
<evidence type="ECO:0000256" key="1">
    <source>
        <dbReference type="SAM" id="Phobius"/>
    </source>
</evidence>
<keyword evidence="3" id="KW-1185">Reference proteome</keyword>
<reference evidence="2" key="1">
    <citation type="submission" date="2021-06" db="EMBL/GenBank/DDBJ databases">
        <authorList>
            <person name="Kallberg Y."/>
            <person name="Tangrot J."/>
            <person name="Rosling A."/>
        </authorList>
    </citation>
    <scope>NUCLEOTIDE SEQUENCE</scope>
    <source>
        <strain evidence="2">FL130A</strain>
    </source>
</reference>
<gene>
    <name evidence="2" type="ORF">ALEPTO_LOCUS8351</name>
</gene>
<sequence>MEGNHIFKPTWQKEHITRDQLYKIKSGLNLTATDDLLFFVVALVAFYGLARLGELLPGSYDTTKMPTMQALRFDRTGRGSFATIQLPRTKCYNTSEHPTLIINSTKDETCPIHVLKAYIIRRTDPGLTWRDTNITKSGHGITKYTNKNEETVEKSEEVAIASSEEVVLQTEEYPYERIGVGFTEEE</sequence>
<feature type="non-terminal residue" evidence="2">
    <location>
        <position position="186"/>
    </location>
</feature>
<evidence type="ECO:0000313" key="2">
    <source>
        <dbReference type="EMBL" id="CAG8605837.1"/>
    </source>
</evidence>
<accession>A0A9N9CJT2</accession>
<dbReference type="Proteomes" id="UP000789508">
    <property type="component" value="Unassembled WGS sequence"/>
</dbReference>
<dbReference type="AlphaFoldDB" id="A0A9N9CJT2"/>
<dbReference type="OrthoDB" id="2794913at2759"/>
<feature type="transmembrane region" description="Helical" evidence="1">
    <location>
        <begin position="36"/>
        <end position="56"/>
    </location>
</feature>
<proteinExistence type="predicted"/>
<protein>
    <submittedName>
        <fullName evidence="2">9923_t:CDS:1</fullName>
    </submittedName>
</protein>
<comment type="caution">
    <text evidence="2">The sequence shown here is derived from an EMBL/GenBank/DDBJ whole genome shotgun (WGS) entry which is preliminary data.</text>
</comment>
<evidence type="ECO:0000313" key="3">
    <source>
        <dbReference type="Proteomes" id="UP000789508"/>
    </source>
</evidence>
<keyword evidence="1" id="KW-0472">Membrane</keyword>
<keyword evidence="1" id="KW-1133">Transmembrane helix</keyword>